<sequence length="282" mass="31649">MGTTSKGRKIAADAIRYALMIIVGALFVLPFAWMVSTSFKQPSQIYEIPLRWIPDPPTLQNFVQGWTVLPFGTYFANTILITLLGTFGTVLSCGLVAYGFAKFRSRLSPIMFILVISTMMLPSQVTLIPTYMMFSQFRWVDTFMPLVVPQFFAVGAFYIFLLRQFFKTIPKELDDAALIDGCGSLRYFWQIIVPLSKPAMLTVAVFAAINNWNDFLGQLIYLNSDAKYTVAIGLSFFNSKYGTQQMNLLMAVSLVSMLPLLATFFFVQKHFVQGIATTGIKG</sequence>
<dbReference type="InterPro" id="IPR000515">
    <property type="entry name" value="MetI-like"/>
</dbReference>
<dbReference type="Gene3D" id="1.10.3720.10">
    <property type="entry name" value="MetI-like"/>
    <property type="match status" value="1"/>
</dbReference>
<keyword evidence="10" id="KW-1185">Reference proteome</keyword>
<feature type="transmembrane region" description="Helical" evidence="7">
    <location>
        <begin position="248"/>
        <end position="267"/>
    </location>
</feature>
<evidence type="ECO:0000256" key="7">
    <source>
        <dbReference type="RuleBase" id="RU363032"/>
    </source>
</evidence>
<comment type="caution">
    <text evidence="9">The sequence shown here is derived from an EMBL/GenBank/DDBJ whole genome shotgun (WGS) entry which is preliminary data.</text>
</comment>
<dbReference type="PROSITE" id="PS50928">
    <property type="entry name" value="ABC_TM1"/>
    <property type="match status" value="1"/>
</dbReference>
<evidence type="ECO:0000256" key="5">
    <source>
        <dbReference type="ARBA" id="ARBA00022989"/>
    </source>
</evidence>
<keyword evidence="3" id="KW-1003">Cell membrane</keyword>
<evidence type="ECO:0000256" key="2">
    <source>
        <dbReference type="ARBA" id="ARBA00022448"/>
    </source>
</evidence>
<evidence type="ECO:0000313" key="9">
    <source>
        <dbReference type="EMBL" id="MFC7147842.1"/>
    </source>
</evidence>
<dbReference type="PANTHER" id="PTHR43744:SF6">
    <property type="entry name" value="ABC TRANSPORTER PERMEASE PROTEIN YESQ-RELATED"/>
    <property type="match status" value="1"/>
</dbReference>
<gene>
    <name evidence="9" type="ORF">ACFQMJ_04770</name>
</gene>
<feature type="transmembrane region" description="Helical" evidence="7">
    <location>
        <begin position="110"/>
        <end position="134"/>
    </location>
</feature>
<proteinExistence type="inferred from homology"/>
<dbReference type="PANTHER" id="PTHR43744">
    <property type="entry name" value="ABC TRANSPORTER PERMEASE PROTEIN MG189-RELATED-RELATED"/>
    <property type="match status" value="1"/>
</dbReference>
<dbReference type="CDD" id="cd06261">
    <property type="entry name" value="TM_PBP2"/>
    <property type="match status" value="1"/>
</dbReference>
<accession>A0ABW2F6M2</accession>
<feature type="transmembrane region" description="Helical" evidence="7">
    <location>
        <begin position="146"/>
        <end position="166"/>
    </location>
</feature>
<evidence type="ECO:0000256" key="4">
    <source>
        <dbReference type="ARBA" id="ARBA00022692"/>
    </source>
</evidence>
<dbReference type="RefSeq" id="WP_378047979.1">
    <property type="nucleotide sequence ID" value="NZ_JBHMDN010000016.1"/>
</dbReference>
<organism evidence="9 10">
    <name type="scientific">Cohnella cellulosilytica</name>
    <dbReference type="NCBI Taxonomy" id="986710"/>
    <lineage>
        <taxon>Bacteria</taxon>
        <taxon>Bacillati</taxon>
        <taxon>Bacillota</taxon>
        <taxon>Bacilli</taxon>
        <taxon>Bacillales</taxon>
        <taxon>Paenibacillaceae</taxon>
        <taxon>Cohnella</taxon>
    </lineage>
</organism>
<dbReference type="Pfam" id="PF00528">
    <property type="entry name" value="BPD_transp_1"/>
    <property type="match status" value="1"/>
</dbReference>
<keyword evidence="5 7" id="KW-1133">Transmembrane helix</keyword>
<feature type="domain" description="ABC transmembrane type-1" evidence="8">
    <location>
        <begin position="75"/>
        <end position="267"/>
    </location>
</feature>
<dbReference type="EMBL" id="JBHTAI010000002">
    <property type="protein sequence ID" value="MFC7147842.1"/>
    <property type="molecule type" value="Genomic_DNA"/>
</dbReference>
<comment type="similarity">
    <text evidence="7">Belongs to the binding-protein-dependent transport system permease family.</text>
</comment>
<feature type="transmembrane region" description="Helical" evidence="7">
    <location>
        <begin position="14"/>
        <end position="33"/>
    </location>
</feature>
<dbReference type="SUPFAM" id="SSF161098">
    <property type="entry name" value="MetI-like"/>
    <property type="match status" value="1"/>
</dbReference>
<name>A0ABW2F6M2_9BACL</name>
<evidence type="ECO:0000256" key="1">
    <source>
        <dbReference type="ARBA" id="ARBA00004651"/>
    </source>
</evidence>
<dbReference type="InterPro" id="IPR035906">
    <property type="entry name" value="MetI-like_sf"/>
</dbReference>
<keyword evidence="2 7" id="KW-0813">Transport</keyword>
<keyword evidence="4 7" id="KW-0812">Transmembrane</keyword>
<evidence type="ECO:0000256" key="3">
    <source>
        <dbReference type="ARBA" id="ARBA00022475"/>
    </source>
</evidence>
<reference evidence="10" key="1">
    <citation type="journal article" date="2019" name="Int. J. Syst. Evol. Microbiol.">
        <title>The Global Catalogue of Microorganisms (GCM) 10K type strain sequencing project: providing services to taxonomists for standard genome sequencing and annotation.</title>
        <authorList>
            <consortium name="The Broad Institute Genomics Platform"/>
            <consortium name="The Broad Institute Genome Sequencing Center for Infectious Disease"/>
            <person name="Wu L."/>
            <person name="Ma J."/>
        </authorList>
    </citation>
    <scope>NUCLEOTIDE SEQUENCE [LARGE SCALE GENOMIC DNA]</scope>
    <source>
        <strain evidence="10">KCTC 12907</strain>
    </source>
</reference>
<protein>
    <submittedName>
        <fullName evidence="9">Carbohydrate ABC transporter permease</fullName>
    </submittedName>
</protein>
<comment type="subcellular location">
    <subcellularLocation>
        <location evidence="1 7">Cell membrane</location>
        <topology evidence="1 7">Multi-pass membrane protein</topology>
    </subcellularLocation>
</comment>
<dbReference type="Proteomes" id="UP001596378">
    <property type="component" value="Unassembled WGS sequence"/>
</dbReference>
<keyword evidence="6 7" id="KW-0472">Membrane</keyword>
<evidence type="ECO:0000313" key="10">
    <source>
        <dbReference type="Proteomes" id="UP001596378"/>
    </source>
</evidence>
<feature type="transmembrane region" description="Helical" evidence="7">
    <location>
        <begin position="187"/>
        <end position="209"/>
    </location>
</feature>
<feature type="transmembrane region" description="Helical" evidence="7">
    <location>
        <begin position="74"/>
        <end position="98"/>
    </location>
</feature>
<evidence type="ECO:0000256" key="6">
    <source>
        <dbReference type="ARBA" id="ARBA00023136"/>
    </source>
</evidence>
<evidence type="ECO:0000259" key="8">
    <source>
        <dbReference type="PROSITE" id="PS50928"/>
    </source>
</evidence>